<dbReference type="InterPro" id="IPR016181">
    <property type="entry name" value="Acyl_CoA_acyltransferase"/>
</dbReference>
<dbReference type="EMBL" id="JYFC01000006">
    <property type="protein sequence ID" value="KJC63514.1"/>
    <property type="molecule type" value="Genomic_DNA"/>
</dbReference>
<organism evidence="3 5">
    <name type="scientific">Agreia bicolorata</name>
    <dbReference type="NCBI Taxonomy" id="110935"/>
    <lineage>
        <taxon>Bacteria</taxon>
        <taxon>Bacillati</taxon>
        <taxon>Actinomycetota</taxon>
        <taxon>Actinomycetes</taxon>
        <taxon>Micrococcales</taxon>
        <taxon>Microbacteriaceae</taxon>
        <taxon>Agreia</taxon>
    </lineage>
</organism>
<evidence type="ECO:0000313" key="2">
    <source>
        <dbReference type="EMBL" id="KJC63514.1"/>
    </source>
</evidence>
<accession>A0A1T4WTH0</accession>
<dbReference type="Proteomes" id="UP000189735">
    <property type="component" value="Unassembled WGS sequence"/>
</dbReference>
<reference evidence="2 4" key="1">
    <citation type="journal article" date="2001" name="Int. J. Syst. Evol. Microbiol.">
        <title>Agreia bicolorata gen. nov., sp. nov., to accommodate actinobacteria isolated from narrow reed grass infected by the nematode Heteroanguina graminophila.</title>
        <authorList>
            <person name="Evtushenko L.I."/>
            <person name="Dorofeeva L.V."/>
            <person name="Dobrovolskaya T.G."/>
            <person name="Streshinskaya G.M."/>
            <person name="Subbotin S.A."/>
            <person name="Tiedje J.M."/>
        </authorList>
    </citation>
    <scope>NUCLEOTIDE SEQUENCE [LARGE SCALE GENOMIC DNA]</scope>
    <source>
        <strain evidence="2 4">VKM Ac-1804</strain>
    </source>
</reference>
<name>A0A1T4WTH0_9MICO</name>
<evidence type="ECO:0000313" key="4">
    <source>
        <dbReference type="Proteomes" id="UP000032503"/>
    </source>
</evidence>
<reference evidence="3" key="3">
    <citation type="submission" date="2017-02" db="EMBL/GenBank/DDBJ databases">
        <authorList>
            <person name="Peterson S.W."/>
        </authorList>
    </citation>
    <scope>NUCLEOTIDE SEQUENCE [LARGE SCALE GENOMIC DNA]</scope>
    <source>
        <strain evidence="3">VKM Ac-2052</strain>
    </source>
</reference>
<dbReference type="SUPFAM" id="SSF55729">
    <property type="entry name" value="Acyl-CoA N-acyltransferases (Nat)"/>
    <property type="match status" value="1"/>
</dbReference>
<evidence type="ECO:0000259" key="1">
    <source>
        <dbReference type="PROSITE" id="PS51729"/>
    </source>
</evidence>
<dbReference type="PROSITE" id="PS51729">
    <property type="entry name" value="GNAT_YJDJ"/>
    <property type="match status" value="1"/>
</dbReference>
<evidence type="ECO:0000313" key="3">
    <source>
        <dbReference type="EMBL" id="SKA80407.1"/>
    </source>
</evidence>
<protein>
    <submittedName>
        <fullName evidence="2">Acetyltransferase</fullName>
    </submittedName>
</protein>
<reference evidence="2" key="2">
    <citation type="submission" date="2015-02" db="EMBL/GenBank/DDBJ databases">
        <authorList>
            <person name="Vasilyev I.Y."/>
            <person name="Siniagina M.N."/>
            <person name="Malanin S.Y."/>
            <person name="Boulygina E.A."/>
            <person name="Grygoryeva T.V."/>
            <person name="Yarullina D.R."/>
            <person name="Ilinskaya O.N."/>
        </authorList>
    </citation>
    <scope>NUCLEOTIDE SEQUENCE</scope>
    <source>
        <strain evidence="2">VKM Ac-1804</strain>
    </source>
</reference>
<dbReference type="PANTHER" id="PTHR31435">
    <property type="entry name" value="PROTEIN NATD1"/>
    <property type="match status" value="1"/>
</dbReference>
<dbReference type="Gene3D" id="3.40.630.30">
    <property type="match status" value="1"/>
</dbReference>
<dbReference type="InterPro" id="IPR045057">
    <property type="entry name" value="Gcn5-rel_NAT"/>
</dbReference>
<proteinExistence type="predicted"/>
<dbReference type="PANTHER" id="PTHR31435:SF10">
    <property type="entry name" value="BSR4717 PROTEIN"/>
    <property type="match status" value="1"/>
</dbReference>
<gene>
    <name evidence="3" type="ORF">SAMN06295879_0195</name>
    <name evidence="2" type="ORF">TZ00_13130</name>
</gene>
<reference evidence="5" key="4">
    <citation type="submission" date="2017-02" db="EMBL/GenBank/DDBJ databases">
        <authorList>
            <person name="Varghese N."/>
            <person name="Submissions S."/>
        </authorList>
    </citation>
    <scope>NUCLEOTIDE SEQUENCE [LARGE SCALE GENOMIC DNA]</scope>
    <source>
        <strain evidence="5">VKM Ac-2052</strain>
    </source>
</reference>
<feature type="domain" description="N-acetyltransferase" evidence="1">
    <location>
        <begin position="7"/>
        <end position="93"/>
    </location>
</feature>
<sequence>MQSREVRHEPDARRYTLWIDDEQVGLADYEVQGDAIAITHTEIDPSKQHGGLGSVLVQGVLDQIAEGTQRVIPACPFVASYIDNHEEYQPLTTR</sequence>
<dbReference type="InterPro" id="IPR031165">
    <property type="entry name" value="GNAT_YJDJ"/>
</dbReference>
<evidence type="ECO:0000313" key="5">
    <source>
        <dbReference type="Proteomes" id="UP000189735"/>
    </source>
</evidence>
<dbReference type="AlphaFoldDB" id="A0A1T4WTH0"/>
<dbReference type="RefSeq" id="WP_044442398.1">
    <property type="nucleotide sequence ID" value="NZ_FUYG01000001.1"/>
</dbReference>
<keyword evidence="4" id="KW-1185">Reference proteome</keyword>
<dbReference type="Pfam" id="PF14542">
    <property type="entry name" value="Acetyltransf_CG"/>
    <property type="match status" value="1"/>
</dbReference>
<dbReference type="EMBL" id="FUYG01000001">
    <property type="protein sequence ID" value="SKA80407.1"/>
    <property type="molecule type" value="Genomic_DNA"/>
</dbReference>
<dbReference type="Proteomes" id="UP000032503">
    <property type="component" value="Unassembled WGS sequence"/>
</dbReference>